<protein>
    <submittedName>
        <fullName evidence="1">Uncharacterized protein</fullName>
    </submittedName>
</protein>
<proteinExistence type="predicted"/>
<sequence length="111" mass="11968">MAERDDYDVHIGGSVSGQLAIGPNNTQISETTIDVPALTNFTEAVAQALPTLGLTEEDGERARRLIEEIAETTRRPRPDHARLRALGLSLRTILESAAGSALIPVLQALWP</sequence>
<reference evidence="2" key="1">
    <citation type="journal article" date="2019" name="Int. J. Syst. Evol. Microbiol.">
        <title>The Global Catalogue of Microorganisms (GCM) 10K type strain sequencing project: providing services to taxonomists for standard genome sequencing and annotation.</title>
        <authorList>
            <consortium name="The Broad Institute Genomics Platform"/>
            <consortium name="The Broad Institute Genome Sequencing Center for Infectious Disease"/>
            <person name="Wu L."/>
            <person name="Ma J."/>
        </authorList>
    </citation>
    <scope>NUCLEOTIDE SEQUENCE [LARGE SCALE GENOMIC DNA]</scope>
    <source>
        <strain evidence="2">KCTC 42087</strain>
    </source>
</reference>
<comment type="caution">
    <text evidence="1">The sequence shown here is derived from an EMBL/GenBank/DDBJ whole genome shotgun (WGS) entry which is preliminary data.</text>
</comment>
<evidence type="ECO:0000313" key="2">
    <source>
        <dbReference type="Proteomes" id="UP001596074"/>
    </source>
</evidence>
<accession>A0ABW1A2Y7</accession>
<name>A0ABW1A2Y7_9ACTN</name>
<dbReference type="RefSeq" id="WP_378285519.1">
    <property type="nucleotide sequence ID" value="NZ_JBHSON010000046.1"/>
</dbReference>
<gene>
    <name evidence="1" type="ORF">ACFPZN_29565</name>
</gene>
<evidence type="ECO:0000313" key="1">
    <source>
        <dbReference type="EMBL" id="MFC5749794.1"/>
    </source>
</evidence>
<dbReference type="Proteomes" id="UP001596074">
    <property type="component" value="Unassembled WGS sequence"/>
</dbReference>
<keyword evidence="2" id="KW-1185">Reference proteome</keyword>
<organism evidence="1 2">
    <name type="scientific">Actinomadura rugatobispora</name>
    <dbReference type="NCBI Taxonomy" id="1994"/>
    <lineage>
        <taxon>Bacteria</taxon>
        <taxon>Bacillati</taxon>
        <taxon>Actinomycetota</taxon>
        <taxon>Actinomycetes</taxon>
        <taxon>Streptosporangiales</taxon>
        <taxon>Thermomonosporaceae</taxon>
        <taxon>Actinomadura</taxon>
    </lineage>
</organism>
<dbReference type="EMBL" id="JBHSON010000046">
    <property type="protein sequence ID" value="MFC5749794.1"/>
    <property type="molecule type" value="Genomic_DNA"/>
</dbReference>